<accession>A0A5C2RX19</accession>
<evidence type="ECO:0000313" key="2">
    <source>
        <dbReference type="Proteomes" id="UP000313359"/>
    </source>
</evidence>
<proteinExistence type="predicted"/>
<protein>
    <submittedName>
        <fullName evidence="1">Uncharacterized protein</fullName>
    </submittedName>
</protein>
<dbReference type="Proteomes" id="UP000313359">
    <property type="component" value="Unassembled WGS sequence"/>
</dbReference>
<dbReference type="EMBL" id="ML122294">
    <property type="protein sequence ID" value="RPD55625.1"/>
    <property type="molecule type" value="Genomic_DNA"/>
</dbReference>
<keyword evidence="2" id="KW-1185">Reference proteome</keyword>
<evidence type="ECO:0000313" key="1">
    <source>
        <dbReference type="EMBL" id="RPD55625.1"/>
    </source>
</evidence>
<sequence length="115" mass="13053">MMIQLSLISTTWVVAGRSGRVIMLRHKSVDTTNLHVMSVWTQAGCAQGMSRGCNVAFQGARKLQTLWMRSLLWNSGLSQTIPHRVFSSDSATPSVYSSESWLRRREWRSDVTSRH</sequence>
<name>A0A5C2RX19_9APHY</name>
<dbReference type="AlphaFoldDB" id="A0A5C2RX19"/>
<gene>
    <name evidence="1" type="ORF">L227DRAFT_303125</name>
</gene>
<reference evidence="1" key="1">
    <citation type="journal article" date="2018" name="Genome Biol. Evol.">
        <title>Genomics and development of Lentinus tigrinus, a white-rot wood-decaying mushroom with dimorphic fruiting bodies.</title>
        <authorList>
            <person name="Wu B."/>
            <person name="Xu Z."/>
            <person name="Knudson A."/>
            <person name="Carlson A."/>
            <person name="Chen N."/>
            <person name="Kovaka S."/>
            <person name="LaButti K."/>
            <person name="Lipzen A."/>
            <person name="Pennachio C."/>
            <person name="Riley R."/>
            <person name="Schakwitz W."/>
            <person name="Umezawa K."/>
            <person name="Ohm R.A."/>
            <person name="Grigoriev I.V."/>
            <person name="Nagy L.G."/>
            <person name="Gibbons J."/>
            <person name="Hibbett D."/>
        </authorList>
    </citation>
    <scope>NUCLEOTIDE SEQUENCE [LARGE SCALE GENOMIC DNA]</scope>
    <source>
        <strain evidence="1">ALCF2SS1-6</strain>
    </source>
</reference>
<organism evidence="1 2">
    <name type="scientific">Lentinus tigrinus ALCF2SS1-6</name>
    <dbReference type="NCBI Taxonomy" id="1328759"/>
    <lineage>
        <taxon>Eukaryota</taxon>
        <taxon>Fungi</taxon>
        <taxon>Dikarya</taxon>
        <taxon>Basidiomycota</taxon>
        <taxon>Agaricomycotina</taxon>
        <taxon>Agaricomycetes</taxon>
        <taxon>Polyporales</taxon>
        <taxon>Polyporaceae</taxon>
        <taxon>Lentinus</taxon>
    </lineage>
</organism>